<gene>
    <name evidence="4" type="ORF">GPECTOR_5g128</name>
</gene>
<evidence type="ECO:0000313" key="5">
    <source>
        <dbReference type="Proteomes" id="UP000075714"/>
    </source>
</evidence>
<dbReference type="Proteomes" id="UP000075714">
    <property type="component" value="Unassembled WGS sequence"/>
</dbReference>
<name>A0A150GVV9_GONPE</name>
<keyword evidence="2" id="KW-0732">Signal</keyword>
<evidence type="ECO:0000313" key="4">
    <source>
        <dbReference type="EMBL" id="KXZ54017.1"/>
    </source>
</evidence>
<dbReference type="InterPro" id="IPR011008">
    <property type="entry name" value="Dimeric_a/b-barrel"/>
</dbReference>
<protein>
    <recommendedName>
        <fullName evidence="3">ABM domain-containing protein</fullName>
    </recommendedName>
</protein>
<sequence length="316" mass="36230">MARPPTALLLAAAAALVLLGAASAARTGPSDPSSPAAWQRLQNGLRLKTSPNNVKALQWFQDRHGDGGDERDRPVYVAVKYEVPPSLHDEFIDKWLRLDKSLGRADGLDFYQLTKTANDNTEFWSYTEWDSFDDLVDFSESRDRQDFQDFVDDSDVLVEAFPLEPAGDLKREYRADREGEKVAAAARAAHARDLERRRRRREGDETEDEDPRETSAHVAVQFHVPPSVRDDFEDTFEDVQERVVQDENDNRFYVLRRFATLNHHYVLRGGWDSLDAYLDHVTSKTFRGLREFADKNDIEWHAEPFRVLASSEDGDE</sequence>
<keyword evidence="5" id="KW-1185">Reference proteome</keyword>
<dbReference type="EMBL" id="LSYV01000006">
    <property type="protein sequence ID" value="KXZ54017.1"/>
    <property type="molecule type" value="Genomic_DNA"/>
</dbReference>
<feature type="signal peptide" evidence="2">
    <location>
        <begin position="1"/>
        <end position="24"/>
    </location>
</feature>
<organism evidence="4 5">
    <name type="scientific">Gonium pectorale</name>
    <name type="common">Green alga</name>
    <dbReference type="NCBI Taxonomy" id="33097"/>
    <lineage>
        <taxon>Eukaryota</taxon>
        <taxon>Viridiplantae</taxon>
        <taxon>Chlorophyta</taxon>
        <taxon>core chlorophytes</taxon>
        <taxon>Chlorophyceae</taxon>
        <taxon>CS clade</taxon>
        <taxon>Chlamydomonadales</taxon>
        <taxon>Volvocaceae</taxon>
        <taxon>Gonium</taxon>
    </lineage>
</organism>
<evidence type="ECO:0000259" key="3">
    <source>
        <dbReference type="PROSITE" id="PS51725"/>
    </source>
</evidence>
<feature type="chain" id="PRO_5007562239" description="ABM domain-containing protein" evidence="2">
    <location>
        <begin position="25"/>
        <end position="316"/>
    </location>
</feature>
<dbReference type="InterPro" id="IPR007138">
    <property type="entry name" value="ABM_dom"/>
</dbReference>
<evidence type="ECO:0000256" key="2">
    <source>
        <dbReference type="SAM" id="SignalP"/>
    </source>
</evidence>
<evidence type="ECO:0000256" key="1">
    <source>
        <dbReference type="SAM" id="MobiDB-lite"/>
    </source>
</evidence>
<dbReference type="Pfam" id="PF03992">
    <property type="entry name" value="ABM"/>
    <property type="match status" value="2"/>
</dbReference>
<accession>A0A150GVV9</accession>
<dbReference type="Gene3D" id="3.30.70.100">
    <property type="match status" value="2"/>
</dbReference>
<dbReference type="PANTHER" id="PTHR33336:SF15">
    <property type="entry name" value="ABM DOMAIN-CONTAINING PROTEIN"/>
    <property type="match status" value="1"/>
</dbReference>
<dbReference type="InterPro" id="IPR050744">
    <property type="entry name" value="AI-2_Isomerase_LsrG"/>
</dbReference>
<proteinExistence type="predicted"/>
<reference evidence="5" key="1">
    <citation type="journal article" date="2016" name="Nat. Commun.">
        <title>The Gonium pectorale genome demonstrates co-option of cell cycle regulation during the evolution of multicellularity.</title>
        <authorList>
            <person name="Hanschen E.R."/>
            <person name="Marriage T.N."/>
            <person name="Ferris P.J."/>
            <person name="Hamaji T."/>
            <person name="Toyoda A."/>
            <person name="Fujiyama A."/>
            <person name="Neme R."/>
            <person name="Noguchi H."/>
            <person name="Minakuchi Y."/>
            <person name="Suzuki M."/>
            <person name="Kawai-Toyooka H."/>
            <person name="Smith D.R."/>
            <person name="Sparks H."/>
            <person name="Anderson J."/>
            <person name="Bakaric R."/>
            <person name="Luria V."/>
            <person name="Karger A."/>
            <person name="Kirschner M.W."/>
            <person name="Durand P.M."/>
            <person name="Michod R.E."/>
            <person name="Nozaki H."/>
            <person name="Olson B.J."/>
        </authorList>
    </citation>
    <scope>NUCLEOTIDE SEQUENCE [LARGE SCALE GENOMIC DNA]</scope>
    <source>
        <strain evidence="5">NIES-2863</strain>
    </source>
</reference>
<dbReference type="OrthoDB" id="531382at2759"/>
<comment type="caution">
    <text evidence="4">The sequence shown here is derived from an EMBL/GenBank/DDBJ whole genome shotgun (WGS) entry which is preliminary data.</text>
</comment>
<dbReference type="PROSITE" id="PS51725">
    <property type="entry name" value="ABM"/>
    <property type="match status" value="1"/>
</dbReference>
<feature type="region of interest" description="Disordered" evidence="1">
    <location>
        <begin position="182"/>
        <end position="215"/>
    </location>
</feature>
<dbReference type="AlphaFoldDB" id="A0A150GVV9"/>
<feature type="domain" description="ABM" evidence="3">
    <location>
        <begin position="75"/>
        <end position="167"/>
    </location>
</feature>
<dbReference type="GO" id="GO:0003824">
    <property type="term" value="F:catalytic activity"/>
    <property type="evidence" value="ECO:0007669"/>
    <property type="project" value="TreeGrafter"/>
</dbReference>
<dbReference type="PANTHER" id="PTHR33336">
    <property type="entry name" value="QUINOL MONOOXYGENASE YGIN-RELATED"/>
    <property type="match status" value="1"/>
</dbReference>
<dbReference type="SUPFAM" id="SSF54909">
    <property type="entry name" value="Dimeric alpha+beta barrel"/>
    <property type="match status" value="2"/>
</dbReference>